<feature type="transmembrane region" description="Helical" evidence="1">
    <location>
        <begin position="12"/>
        <end position="35"/>
    </location>
</feature>
<protein>
    <recommendedName>
        <fullName evidence="3">ABC transporter permease</fullName>
    </recommendedName>
</protein>
<feature type="transmembrane region" description="Helical" evidence="1">
    <location>
        <begin position="297"/>
        <end position="318"/>
    </location>
</feature>
<reference evidence="2" key="1">
    <citation type="journal article" date="2013" name="Extremophiles">
        <title>Proteinivorax tanatarense gen. nov., sp. nov., an anaerobic, haloalkaliphilic, proteolytic bacterium isolated from a decaying algal bloom, and proposal of Proteinivoraceae fam. nov.</title>
        <authorList>
            <person name="Kevbrin V."/>
            <person name="Boltyanskaya Y."/>
            <person name="Zhilina T."/>
            <person name="Kolganova T."/>
            <person name="Lavrentjeva E."/>
            <person name="Kuznetsov B."/>
        </authorList>
    </citation>
    <scope>NUCLEOTIDE SEQUENCE</scope>
    <source>
        <strain evidence="2">Z-910T</strain>
    </source>
</reference>
<organism evidence="2">
    <name type="scientific">Proteinivorax tanatarense</name>
    <dbReference type="NCBI Taxonomy" id="1260629"/>
    <lineage>
        <taxon>Bacteria</taxon>
        <taxon>Bacillati</taxon>
        <taxon>Bacillota</taxon>
        <taxon>Clostridia</taxon>
        <taxon>Eubacteriales</taxon>
        <taxon>Proteinivoracaceae</taxon>
        <taxon>Proteinivorax</taxon>
    </lineage>
</organism>
<name>A0AAU7VPQ2_9FIRM</name>
<evidence type="ECO:0008006" key="3">
    <source>
        <dbReference type="Google" id="ProtNLM"/>
    </source>
</evidence>
<dbReference type="RefSeq" id="WP_350344459.1">
    <property type="nucleotide sequence ID" value="NZ_CP158367.1"/>
</dbReference>
<dbReference type="EMBL" id="CP158367">
    <property type="protein sequence ID" value="XBX75719.1"/>
    <property type="molecule type" value="Genomic_DNA"/>
</dbReference>
<evidence type="ECO:0000313" key="2">
    <source>
        <dbReference type="EMBL" id="XBX75719.1"/>
    </source>
</evidence>
<accession>A0AAU7VPQ2</accession>
<dbReference type="AlphaFoldDB" id="A0AAU7VPQ2"/>
<evidence type="ECO:0000256" key="1">
    <source>
        <dbReference type="SAM" id="Phobius"/>
    </source>
</evidence>
<gene>
    <name evidence="2" type="ORF">PRVXT_000873</name>
</gene>
<feature type="transmembrane region" description="Helical" evidence="1">
    <location>
        <begin position="251"/>
        <end position="276"/>
    </location>
</feature>
<proteinExistence type="predicted"/>
<keyword evidence="1" id="KW-0812">Transmembrane</keyword>
<keyword evidence="1" id="KW-1133">Transmembrane helix</keyword>
<keyword evidence="1" id="KW-0472">Membrane</keyword>
<sequence length="365" mass="41546">MKKIIYYTGKDVSSNLTSIVLFIGQLVLAVSFIFIGAGQLISNHQYANLADNLYEYDVINFNVYYGVNPVNLNNEMEELVIEKFKTNKGFSFVNSLHFSEFPNVNVVVGLGEFGEIFDLYPDKETSNDPLVLLGSGVSKVDVGEKIPFGVTEREELVVNERLPQNTSYLQKQTYINLDDSIVILTTLERFNDSYKKIYNEEIITNMGLINTADDELQNFIEVMSQNDTLDLSPVRLNTVAPDLYSETKESVMVFFVFFLLTIIFIGIGIISSLIRLVDNNLQEYAIHRLYGATLKELYLRTVLYVLAIVAVPFIFSFSFSKVASPAEIPLAYFIIITGACVMVFSYFPLRKLKKQELTCYIRRDY</sequence>
<feature type="transmembrane region" description="Helical" evidence="1">
    <location>
        <begin position="330"/>
        <end position="349"/>
    </location>
</feature>
<reference evidence="2" key="2">
    <citation type="submission" date="2024-06" db="EMBL/GenBank/DDBJ databases">
        <authorList>
            <person name="Petrova K.O."/>
            <person name="Toshchakov S.V."/>
            <person name="Boltjanskaja Y.V."/>
            <person name="Kevbrin V."/>
        </authorList>
    </citation>
    <scope>NUCLEOTIDE SEQUENCE</scope>
    <source>
        <strain evidence="2">Z-910T</strain>
    </source>
</reference>